<accession>A0AAD4Q0A7</accession>
<evidence type="ECO:0000313" key="6">
    <source>
        <dbReference type="EMBL" id="KAH8703893.1"/>
    </source>
</evidence>
<evidence type="ECO:0000256" key="2">
    <source>
        <dbReference type="ARBA" id="ARBA00023125"/>
    </source>
</evidence>
<protein>
    <recommendedName>
        <fullName evidence="5">Zn(2)-C6 fungal-type domain-containing protein</fullName>
    </recommendedName>
</protein>
<dbReference type="SUPFAM" id="SSF57701">
    <property type="entry name" value="Zn2/Cys6 DNA-binding domain"/>
    <property type="match status" value="1"/>
</dbReference>
<keyword evidence="4" id="KW-0539">Nucleus</keyword>
<evidence type="ECO:0000313" key="7">
    <source>
        <dbReference type="Proteomes" id="UP001201262"/>
    </source>
</evidence>
<comment type="caution">
    <text evidence="6">The sequence shown here is derived from an EMBL/GenBank/DDBJ whole genome shotgun (WGS) entry which is preliminary data.</text>
</comment>
<dbReference type="Gene3D" id="4.10.240.10">
    <property type="entry name" value="Zn(2)-C6 fungal-type DNA-binding domain"/>
    <property type="match status" value="1"/>
</dbReference>
<gene>
    <name evidence="6" type="ORF">BGW36DRAFT_370188</name>
</gene>
<keyword evidence="2" id="KW-0238">DNA-binding</keyword>
<dbReference type="AlphaFoldDB" id="A0AAD4Q0A7"/>
<keyword evidence="3" id="KW-0804">Transcription</keyword>
<proteinExistence type="predicted"/>
<keyword evidence="7" id="KW-1185">Reference proteome</keyword>
<evidence type="ECO:0000259" key="5">
    <source>
        <dbReference type="PROSITE" id="PS50048"/>
    </source>
</evidence>
<dbReference type="Proteomes" id="UP001201262">
    <property type="component" value="Unassembled WGS sequence"/>
</dbReference>
<feature type="non-terminal residue" evidence="6">
    <location>
        <position position="459"/>
    </location>
</feature>
<dbReference type="PROSITE" id="PS00463">
    <property type="entry name" value="ZN2_CY6_FUNGAL_1"/>
    <property type="match status" value="1"/>
</dbReference>
<organism evidence="6 7">
    <name type="scientific">Talaromyces proteolyticus</name>
    <dbReference type="NCBI Taxonomy" id="1131652"/>
    <lineage>
        <taxon>Eukaryota</taxon>
        <taxon>Fungi</taxon>
        <taxon>Dikarya</taxon>
        <taxon>Ascomycota</taxon>
        <taxon>Pezizomycotina</taxon>
        <taxon>Eurotiomycetes</taxon>
        <taxon>Eurotiomycetidae</taxon>
        <taxon>Eurotiales</taxon>
        <taxon>Trichocomaceae</taxon>
        <taxon>Talaromyces</taxon>
        <taxon>Talaromyces sect. Bacilispori</taxon>
    </lineage>
</organism>
<keyword evidence="1" id="KW-0805">Transcription regulation</keyword>
<dbReference type="GO" id="GO:0000981">
    <property type="term" value="F:DNA-binding transcription factor activity, RNA polymerase II-specific"/>
    <property type="evidence" value="ECO:0007669"/>
    <property type="project" value="InterPro"/>
</dbReference>
<feature type="domain" description="Zn(2)-C6 fungal-type" evidence="5">
    <location>
        <begin position="11"/>
        <end position="44"/>
    </location>
</feature>
<evidence type="ECO:0000256" key="3">
    <source>
        <dbReference type="ARBA" id="ARBA00023163"/>
    </source>
</evidence>
<dbReference type="RefSeq" id="XP_046076911.1">
    <property type="nucleotide sequence ID" value="XM_046215218.1"/>
</dbReference>
<evidence type="ECO:0000256" key="4">
    <source>
        <dbReference type="ARBA" id="ARBA00023242"/>
    </source>
</evidence>
<dbReference type="GO" id="GO:0008270">
    <property type="term" value="F:zinc ion binding"/>
    <property type="evidence" value="ECO:0007669"/>
    <property type="project" value="InterPro"/>
</dbReference>
<dbReference type="InterPro" id="IPR001138">
    <property type="entry name" value="Zn2Cys6_DnaBD"/>
</dbReference>
<name>A0AAD4Q0A7_9EURO</name>
<reference evidence="6" key="1">
    <citation type="submission" date="2021-12" db="EMBL/GenBank/DDBJ databases">
        <title>Convergent genome expansion in fungi linked to evolution of root-endophyte symbiosis.</title>
        <authorList>
            <consortium name="DOE Joint Genome Institute"/>
            <person name="Ke Y.-H."/>
            <person name="Bonito G."/>
            <person name="Liao H.-L."/>
            <person name="Looney B."/>
            <person name="Rojas-Flechas A."/>
            <person name="Nash J."/>
            <person name="Hameed K."/>
            <person name="Schadt C."/>
            <person name="Martin F."/>
            <person name="Crous P.W."/>
            <person name="Miettinen O."/>
            <person name="Magnuson J.K."/>
            <person name="Labbe J."/>
            <person name="Jacobson D."/>
            <person name="Doktycz M.J."/>
            <person name="Veneault-Fourrey C."/>
            <person name="Kuo A."/>
            <person name="Mondo S."/>
            <person name="Calhoun S."/>
            <person name="Riley R."/>
            <person name="Ohm R."/>
            <person name="LaButti K."/>
            <person name="Andreopoulos B."/>
            <person name="Pangilinan J."/>
            <person name="Nolan M."/>
            <person name="Tritt A."/>
            <person name="Clum A."/>
            <person name="Lipzen A."/>
            <person name="Daum C."/>
            <person name="Barry K."/>
            <person name="Grigoriev I.V."/>
            <person name="Vilgalys R."/>
        </authorList>
    </citation>
    <scope>NUCLEOTIDE SEQUENCE</scope>
    <source>
        <strain evidence="6">PMI_201</strain>
    </source>
</reference>
<sequence length="459" mass="50398">MNMPRSAKRSACDLCRAKRVRCPRAEDSTAPCARCIHVGARCVTGSPGYPGRPRKARLIDGTTPRNLAMTSADDSASPVSWPTQRDGNHVELQTPPVEEPISVNMNMPIGWSGADTASLNPLDGLGGVGHSDFWTTSASTNFFDCSLTDENPVLKSIPTQVQQSRKPSQQQELLSASDTLDMMYTGQAFNNILDVDSFLYSSESLSDQSSPVQCLSAVSLLMRFQEKMEQHVTTMGAFFSEPRNVVEDCKEKDSMSMDTENPVAVVLMCTKEFIDIIQSLATATQHATSDSSTRSELVQPNAAPWITRTKSLSTETTLLVLSSYLALMKLYDSLFHGVYHCFCQMPSEVIKSIKVKEVFRIGGISSLQDIPVKVYAMGIVDVIQNQIKALERCMGLPAAYCLSSEVTASQSIKGLFANGDRAQLFRIVMEQQDVKSQGGNKSYVESIRENIKNSVAYFD</sequence>
<dbReference type="InterPro" id="IPR050797">
    <property type="entry name" value="Carb_Metab_Trans_Reg"/>
</dbReference>
<dbReference type="GO" id="GO:0003677">
    <property type="term" value="F:DNA binding"/>
    <property type="evidence" value="ECO:0007669"/>
    <property type="project" value="UniProtKB-KW"/>
</dbReference>
<dbReference type="InterPro" id="IPR036864">
    <property type="entry name" value="Zn2-C6_fun-type_DNA-bd_sf"/>
</dbReference>
<dbReference type="CDD" id="cd00067">
    <property type="entry name" value="GAL4"/>
    <property type="match status" value="1"/>
</dbReference>
<dbReference type="Pfam" id="PF00172">
    <property type="entry name" value="Zn_clus"/>
    <property type="match status" value="1"/>
</dbReference>
<dbReference type="GeneID" id="70245505"/>
<evidence type="ECO:0000256" key="1">
    <source>
        <dbReference type="ARBA" id="ARBA00023015"/>
    </source>
</evidence>
<dbReference type="EMBL" id="JAJTJA010000002">
    <property type="protein sequence ID" value="KAH8703893.1"/>
    <property type="molecule type" value="Genomic_DNA"/>
</dbReference>
<dbReference type="PANTHER" id="PTHR31668">
    <property type="entry name" value="GLUCOSE TRANSPORT TRANSCRIPTION REGULATOR RGT1-RELATED-RELATED"/>
    <property type="match status" value="1"/>
</dbReference>
<dbReference type="PROSITE" id="PS50048">
    <property type="entry name" value="ZN2_CY6_FUNGAL_2"/>
    <property type="match status" value="1"/>
</dbReference>